<keyword evidence="1" id="KW-0812">Transmembrane</keyword>
<keyword evidence="1" id="KW-1133">Transmembrane helix</keyword>
<gene>
    <name evidence="2" type="ORF">ENX16_00825</name>
</gene>
<dbReference type="EMBL" id="DTMZ01000008">
    <property type="protein sequence ID" value="HGD12617.1"/>
    <property type="molecule type" value="Genomic_DNA"/>
</dbReference>
<sequence length="67" mass="7071">MVSTVRKRVGFRVYEGVGLRVGKTVKSGLGLTVCAGVVMMAGIMVLGMVKTGVRRMVVISVESWVAG</sequence>
<feature type="transmembrane region" description="Helical" evidence="1">
    <location>
        <begin position="29"/>
        <end position="49"/>
    </location>
</feature>
<evidence type="ECO:0000313" key="2">
    <source>
        <dbReference type="EMBL" id="HGD12617.1"/>
    </source>
</evidence>
<protein>
    <submittedName>
        <fullName evidence="2">Uncharacterized protein</fullName>
    </submittedName>
</protein>
<name>A0A7V3UZF9_UNCW3</name>
<accession>A0A7V3UZF9</accession>
<reference evidence="2" key="1">
    <citation type="journal article" date="2020" name="mSystems">
        <title>Genome- and Community-Level Interaction Insights into Carbon Utilization and Element Cycling Functions of Hydrothermarchaeota in Hydrothermal Sediment.</title>
        <authorList>
            <person name="Zhou Z."/>
            <person name="Liu Y."/>
            <person name="Xu W."/>
            <person name="Pan J."/>
            <person name="Luo Z.H."/>
            <person name="Li M."/>
        </authorList>
    </citation>
    <scope>NUCLEOTIDE SEQUENCE [LARGE SCALE GENOMIC DNA]</scope>
    <source>
        <strain evidence="2">SpSt-914</strain>
    </source>
</reference>
<comment type="caution">
    <text evidence="2">The sequence shown here is derived from an EMBL/GenBank/DDBJ whole genome shotgun (WGS) entry which is preliminary data.</text>
</comment>
<keyword evidence="1" id="KW-0472">Membrane</keyword>
<evidence type="ECO:0000256" key="1">
    <source>
        <dbReference type="SAM" id="Phobius"/>
    </source>
</evidence>
<dbReference type="AlphaFoldDB" id="A0A7V3UZF9"/>
<proteinExistence type="predicted"/>
<organism evidence="2">
    <name type="scientific">candidate division WOR-3 bacterium</name>
    <dbReference type="NCBI Taxonomy" id="2052148"/>
    <lineage>
        <taxon>Bacteria</taxon>
        <taxon>Bacteria division WOR-3</taxon>
    </lineage>
</organism>